<reference evidence="2" key="2">
    <citation type="submission" date="2025-08" db="UniProtKB">
        <authorList>
            <consortium name="Ensembl"/>
        </authorList>
    </citation>
    <scope>IDENTIFICATION</scope>
</reference>
<name>H0XHW8_OTOGA</name>
<sequence length="38" mass="4174">MKTQLTSSLSRCRTRPPPQQPLKLDSKTIASLPIGVHS</sequence>
<feature type="compositionally biased region" description="Polar residues" evidence="1">
    <location>
        <begin position="1"/>
        <end position="11"/>
    </location>
</feature>
<organism evidence="2 3">
    <name type="scientific">Otolemur garnettii</name>
    <name type="common">Small-eared galago</name>
    <name type="synonym">Garnett's greater bushbaby</name>
    <dbReference type="NCBI Taxonomy" id="30611"/>
    <lineage>
        <taxon>Eukaryota</taxon>
        <taxon>Metazoa</taxon>
        <taxon>Chordata</taxon>
        <taxon>Craniata</taxon>
        <taxon>Vertebrata</taxon>
        <taxon>Euteleostomi</taxon>
        <taxon>Mammalia</taxon>
        <taxon>Eutheria</taxon>
        <taxon>Euarchontoglires</taxon>
        <taxon>Primates</taxon>
        <taxon>Strepsirrhini</taxon>
        <taxon>Lorisiformes</taxon>
        <taxon>Galagidae</taxon>
        <taxon>Otolemur</taxon>
    </lineage>
</organism>
<protein>
    <submittedName>
        <fullName evidence="2">Uncharacterized protein</fullName>
    </submittedName>
</protein>
<reference evidence="3" key="1">
    <citation type="submission" date="2011-03" db="EMBL/GenBank/DDBJ databases">
        <title>Version 3 of the genome sequence of Otolemur garnettii (Bushbaby).</title>
        <authorList>
            <consortium name="The Broad Institute Genome Sequencing Platform"/>
            <person name="Di Palma F."/>
            <person name="Johnson J."/>
            <person name="Lander E.S."/>
            <person name="Lindblad-Toh K."/>
            <person name="Jaffe D.B."/>
            <person name="Gnerre S."/>
            <person name="MacCallum I."/>
            <person name="Przybylski D."/>
            <person name="Ribeiro F.J."/>
            <person name="Burton J.N."/>
            <person name="Walker B.J."/>
            <person name="Sharpe T."/>
            <person name="Hall G."/>
        </authorList>
    </citation>
    <scope>NUCLEOTIDE SEQUENCE [LARGE SCALE GENOMIC DNA]</scope>
</reference>
<dbReference type="Proteomes" id="UP000005225">
    <property type="component" value="Unassembled WGS sequence"/>
</dbReference>
<keyword evidence="3" id="KW-1185">Reference proteome</keyword>
<dbReference type="EMBL" id="AAQR03021283">
    <property type="status" value="NOT_ANNOTATED_CDS"/>
    <property type="molecule type" value="Genomic_DNA"/>
</dbReference>
<accession>H0XHW8</accession>
<dbReference type="HOGENOM" id="CLU_3335423_0_0_1"/>
<dbReference type="InParanoid" id="H0XHW8"/>
<dbReference type="Ensembl" id="ENSOGAT00000028488.1">
    <property type="protein sequence ID" value="ENSOGAP00000015708.1"/>
    <property type="gene ID" value="ENSOGAG00000033847.1"/>
</dbReference>
<proteinExistence type="predicted"/>
<evidence type="ECO:0000313" key="2">
    <source>
        <dbReference type="Ensembl" id="ENSOGAP00000015708.1"/>
    </source>
</evidence>
<feature type="region of interest" description="Disordered" evidence="1">
    <location>
        <begin position="1"/>
        <end position="38"/>
    </location>
</feature>
<evidence type="ECO:0000313" key="3">
    <source>
        <dbReference type="Proteomes" id="UP000005225"/>
    </source>
</evidence>
<evidence type="ECO:0000256" key="1">
    <source>
        <dbReference type="SAM" id="MobiDB-lite"/>
    </source>
</evidence>
<dbReference type="EMBL" id="AAQR03021282">
    <property type="status" value="NOT_ANNOTATED_CDS"/>
    <property type="molecule type" value="Genomic_DNA"/>
</dbReference>
<dbReference type="AlphaFoldDB" id="H0XHW8"/>
<reference evidence="2" key="3">
    <citation type="submission" date="2025-09" db="UniProtKB">
        <authorList>
            <consortium name="Ensembl"/>
        </authorList>
    </citation>
    <scope>IDENTIFICATION</scope>
</reference>